<dbReference type="EMBL" id="JAFVMF010000012">
    <property type="protein sequence ID" value="MBO1360617.1"/>
    <property type="molecule type" value="Genomic_DNA"/>
</dbReference>
<gene>
    <name evidence="1" type="ORF">J2D73_12545</name>
</gene>
<dbReference type="Proteomes" id="UP000664771">
    <property type="component" value="Unassembled WGS sequence"/>
</dbReference>
<proteinExistence type="predicted"/>
<protein>
    <recommendedName>
        <fullName evidence="3">Transposase</fullName>
    </recommendedName>
</protein>
<keyword evidence="2" id="KW-1185">Reference proteome</keyword>
<accession>A0ABS3LXG8</accession>
<name>A0ABS3LXG8_9PROT</name>
<comment type="caution">
    <text evidence="1">The sequence shown here is derived from an EMBL/GenBank/DDBJ whole genome shotgun (WGS) entry which is preliminary data.</text>
</comment>
<evidence type="ECO:0000313" key="1">
    <source>
        <dbReference type="EMBL" id="MBO1360617.1"/>
    </source>
</evidence>
<reference evidence="1 2" key="1">
    <citation type="submission" date="2021-03" db="EMBL/GenBank/DDBJ databases">
        <title>The complete genome sequence of Acetobacter sacchari TBRC 11175.</title>
        <authorList>
            <person name="Charoenyingcharoen P."/>
            <person name="Yukphan P."/>
        </authorList>
    </citation>
    <scope>NUCLEOTIDE SEQUENCE [LARGE SCALE GENOMIC DNA]</scope>
    <source>
        <strain evidence="1 2">TBRC 11175</strain>
    </source>
</reference>
<dbReference type="RefSeq" id="WP_207881877.1">
    <property type="nucleotide sequence ID" value="NZ_JAFVMF010000012.1"/>
</dbReference>
<evidence type="ECO:0000313" key="2">
    <source>
        <dbReference type="Proteomes" id="UP000664771"/>
    </source>
</evidence>
<sequence length="80" mass="8929">MTALTVANPGVDFDHHWALTMANVPGWSELLTAELRKLHLARIGATPTHQLSPNVMQALTCLHREFGFKEDRKVRALEPA</sequence>
<evidence type="ECO:0008006" key="3">
    <source>
        <dbReference type="Google" id="ProtNLM"/>
    </source>
</evidence>
<organism evidence="1 2">
    <name type="scientific">Acetobacter sacchari</name>
    <dbReference type="NCBI Taxonomy" id="2661687"/>
    <lineage>
        <taxon>Bacteria</taxon>
        <taxon>Pseudomonadati</taxon>
        <taxon>Pseudomonadota</taxon>
        <taxon>Alphaproteobacteria</taxon>
        <taxon>Acetobacterales</taxon>
        <taxon>Acetobacteraceae</taxon>
        <taxon>Acetobacter</taxon>
    </lineage>
</organism>